<dbReference type="KEGG" id="scac:106088543"/>
<feature type="disulfide bond" evidence="9">
    <location>
        <begin position="572"/>
        <end position="587"/>
    </location>
</feature>
<feature type="disulfide bond" evidence="8">
    <location>
        <begin position="438"/>
        <end position="476"/>
    </location>
</feature>
<evidence type="ECO:0000256" key="5">
    <source>
        <dbReference type="ARBA" id="ARBA00022989"/>
    </source>
</evidence>
<dbReference type="CDD" id="cd07066">
    <property type="entry name" value="CRD_FZ"/>
    <property type="match status" value="1"/>
</dbReference>
<evidence type="ECO:0000313" key="14">
    <source>
        <dbReference type="Proteomes" id="UP000095300"/>
    </source>
</evidence>
<feature type="compositionally biased region" description="Polar residues" evidence="10">
    <location>
        <begin position="780"/>
        <end position="799"/>
    </location>
</feature>
<evidence type="ECO:0000256" key="8">
    <source>
        <dbReference type="PROSITE-ProRule" id="PRU00090"/>
    </source>
</evidence>
<dbReference type="SUPFAM" id="SSF63501">
    <property type="entry name" value="Frizzled cysteine-rich domain"/>
    <property type="match status" value="1"/>
</dbReference>
<evidence type="ECO:0000256" key="1">
    <source>
        <dbReference type="ARBA" id="ARBA00004401"/>
    </source>
</evidence>
<dbReference type="SMART" id="SM00192">
    <property type="entry name" value="LDLa"/>
    <property type="match status" value="3"/>
</dbReference>
<proteinExistence type="predicted"/>
<dbReference type="SUPFAM" id="SSF57424">
    <property type="entry name" value="LDL receptor-like module"/>
    <property type="match status" value="3"/>
</dbReference>
<evidence type="ECO:0000256" key="6">
    <source>
        <dbReference type="ARBA" id="ARBA00023136"/>
    </source>
</evidence>
<protein>
    <recommendedName>
        <fullName evidence="12">FZ domain-containing protein</fullName>
    </recommendedName>
</protein>
<feature type="domain" description="FZ" evidence="12">
    <location>
        <begin position="393"/>
        <end position="507"/>
    </location>
</feature>
<evidence type="ECO:0000256" key="7">
    <source>
        <dbReference type="ARBA" id="ARBA00023157"/>
    </source>
</evidence>
<dbReference type="Pfam" id="PF00057">
    <property type="entry name" value="Ldl_recept_a"/>
    <property type="match status" value="3"/>
</dbReference>
<dbReference type="GO" id="GO:0005886">
    <property type="term" value="C:plasma membrane"/>
    <property type="evidence" value="ECO:0007669"/>
    <property type="project" value="UniProtKB-SubCell"/>
</dbReference>
<keyword evidence="6 11" id="KW-0472">Membrane</keyword>
<dbReference type="PANTHER" id="PTHR24270">
    <property type="entry name" value="LOW-DENSITY LIPOPROTEIN RECEPTOR-RELATED"/>
    <property type="match status" value="1"/>
</dbReference>
<evidence type="ECO:0000256" key="3">
    <source>
        <dbReference type="ARBA" id="ARBA00022737"/>
    </source>
</evidence>
<organism evidence="13 14">
    <name type="scientific">Stomoxys calcitrans</name>
    <name type="common">Stable fly</name>
    <name type="synonym">Conops calcitrans</name>
    <dbReference type="NCBI Taxonomy" id="35570"/>
    <lineage>
        <taxon>Eukaryota</taxon>
        <taxon>Metazoa</taxon>
        <taxon>Ecdysozoa</taxon>
        <taxon>Arthropoda</taxon>
        <taxon>Hexapoda</taxon>
        <taxon>Insecta</taxon>
        <taxon>Pterygota</taxon>
        <taxon>Neoptera</taxon>
        <taxon>Endopterygota</taxon>
        <taxon>Diptera</taxon>
        <taxon>Brachycera</taxon>
        <taxon>Muscomorpha</taxon>
        <taxon>Muscoidea</taxon>
        <taxon>Muscidae</taxon>
        <taxon>Stomoxys</taxon>
    </lineage>
</organism>
<dbReference type="InterPro" id="IPR020067">
    <property type="entry name" value="Frizzled_dom"/>
</dbReference>
<feature type="disulfide bond" evidence="9">
    <location>
        <begin position="521"/>
        <end position="539"/>
    </location>
</feature>
<dbReference type="Gene3D" id="1.10.2000.10">
    <property type="entry name" value="Frizzled cysteine-rich domain"/>
    <property type="match status" value="1"/>
</dbReference>
<dbReference type="STRING" id="35570.A0A1I8NNM4"/>
<feature type="disulfide bond" evidence="9">
    <location>
        <begin position="734"/>
        <end position="746"/>
    </location>
</feature>
<evidence type="ECO:0000256" key="4">
    <source>
        <dbReference type="ARBA" id="ARBA00022968"/>
    </source>
</evidence>
<evidence type="ECO:0000256" key="2">
    <source>
        <dbReference type="ARBA" id="ARBA00022692"/>
    </source>
</evidence>
<feature type="disulfide bond" evidence="9">
    <location>
        <begin position="514"/>
        <end position="526"/>
    </location>
</feature>
<evidence type="ECO:0000313" key="13">
    <source>
        <dbReference type="EnsemblMetazoa" id="SCAU000661-PA"/>
    </source>
</evidence>
<comment type="caution">
    <text evidence="9">Lacks conserved residue(s) required for the propagation of feature annotation.</text>
</comment>
<feature type="disulfide bond" evidence="9">
    <location>
        <begin position="753"/>
        <end position="768"/>
    </location>
</feature>
<accession>A0A1I8NNM4</accession>
<keyword evidence="14" id="KW-1185">Reference proteome</keyword>
<evidence type="ECO:0000256" key="10">
    <source>
        <dbReference type="SAM" id="MobiDB-lite"/>
    </source>
</evidence>
<comment type="subcellular location">
    <subcellularLocation>
        <location evidence="1">Cell membrane</location>
        <topology evidence="1">Single-pass type II membrane protein</topology>
    </subcellularLocation>
</comment>
<dbReference type="PROSITE" id="PS50038">
    <property type="entry name" value="FZ"/>
    <property type="match status" value="1"/>
</dbReference>
<feature type="transmembrane region" description="Helical" evidence="11">
    <location>
        <begin position="182"/>
        <end position="202"/>
    </location>
</feature>
<dbReference type="AlphaFoldDB" id="A0A1I8NNM4"/>
<dbReference type="Proteomes" id="UP000095300">
    <property type="component" value="Unassembled WGS sequence"/>
</dbReference>
<dbReference type="Pfam" id="PF01392">
    <property type="entry name" value="Fz"/>
    <property type="match status" value="1"/>
</dbReference>
<reference evidence="13" key="1">
    <citation type="submission" date="2020-05" db="UniProtKB">
        <authorList>
            <consortium name="EnsemblMetazoa"/>
        </authorList>
    </citation>
    <scope>IDENTIFICATION</scope>
    <source>
        <strain evidence="13">USDA</strain>
    </source>
</reference>
<dbReference type="EnsemblMetazoa" id="SCAU000661-RA">
    <property type="protein sequence ID" value="SCAU000661-PA"/>
    <property type="gene ID" value="SCAU000661"/>
</dbReference>
<feature type="region of interest" description="Disordered" evidence="10">
    <location>
        <begin position="780"/>
        <end position="816"/>
    </location>
</feature>
<gene>
    <name evidence="13" type="primary">106088543</name>
</gene>
<dbReference type="VEuPathDB" id="VectorBase:SCAU000661"/>
<dbReference type="PRINTS" id="PR00261">
    <property type="entry name" value="LDLRECEPTOR"/>
</dbReference>
<feature type="disulfide bond" evidence="9">
    <location>
        <begin position="741"/>
        <end position="759"/>
    </location>
</feature>
<evidence type="ECO:0000259" key="12">
    <source>
        <dbReference type="PROSITE" id="PS50038"/>
    </source>
</evidence>
<dbReference type="PROSITE" id="PS01209">
    <property type="entry name" value="LDLRA_1"/>
    <property type="match status" value="1"/>
</dbReference>
<dbReference type="GO" id="GO:0016192">
    <property type="term" value="P:vesicle-mediated transport"/>
    <property type="evidence" value="ECO:0007669"/>
    <property type="project" value="UniProtKB-ARBA"/>
</dbReference>
<dbReference type="InterPro" id="IPR050685">
    <property type="entry name" value="LDLR"/>
</dbReference>
<dbReference type="InterPro" id="IPR036055">
    <property type="entry name" value="LDL_receptor-like_sf"/>
</dbReference>
<keyword evidence="4" id="KW-0735">Signal-anchor</keyword>
<feature type="disulfide bond" evidence="9">
    <location>
        <begin position="533"/>
        <end position="548"/>
    </location>
</feature>
<dbReference type="Gene3D" id="4.10.400.10">
    <property type="entry name" value="Low-density Lipoprotein Receptor"/>
    <property type="match status" value="3"/>
</dbReference>
<dbReference type="SMART" id="SM00063">
    <property type="entry name" value="FRI"/>
    <property type="match status" value="1"/>
</dbReference>
<sequence>MERGGSFGVNCGNPNDVKPVATSNAKALNSNHCMATHGSQQQQEINLLSGRSLGLRRQPTKYPHGLPVCVQTICDDDHQPHATDYSRASTLRSSSWDGKENMKCHLEGLPQQHQHQQSQQHRKCQIGGIFNSPENLAELQVRRYKYPLTGNYYLDAPETCAKSTLMHLGDAKRFCKWKYMRWPLIFAASVLVFFGLITYSIWLHDISVARERYMQQRKYNYEDDAREANENASAAPLEVVSPVLVATTESSQVLQESTILRALSSRSRHRPKEQKLSTVEYAAHKGAEGWDKQRKDTQTYYEETTIMASEAAALIPSNSVRFTSGHQNSFGIPIEDDERILRLINGLFPSRESSTNAHTVPATAAAKVSPTIPPVINNKPTAPMASGNAKSTSLDNRCYSTSLGMCQGVLEYDLTYNVSTQVLQTDLNDYHSLVQSNCSARSVEFICAVLEPECRPSHIGILPPCRRICKAILEACSEIIANSDVLTATFDCNLYPDSNDPHRCENPTRRKSYCYDNEFECYDRSCIPSQWQCDNIKDCAAGEDEDNCLVCDQADEFRCRSNEKCVPDTARCDMKYDCFDGSDEDDCNVHNSGVTNVGGLHFDEEDINAFPRVFSYASILSPNQSNDGHYTYITAATDNQNSGNVFQLHTVTNRTSGVSKEEVTNSVPPEGPKGFVNFRDSKEIMMTSDTENNFKISAARGNRSTGTTPLQPAASILVAISTEPPSKRVPSAVCAPHELRCVSGKCITVEQLCDKIKDCPDGFDELMCVYKDRTTTARSRGTTILPNPFITPNSNNSTTRPDKRTMRTTIKRKVKP</sequence>
<dbReference type="InterPro" id="IPR023415">
    <property type="entry name" value="LDLR_class-A_CS"/>
</dbReference>
<keyword evidence="2 11" id="KW-0812">Transmembrane</keyword>
<keyword evidence="3" id="KW-0677">Repeat</keyword>
<evidence type="ECO:0000256" key="9">
    <source>
        <dbReference type="PROSITE-ProRule" id="PRU00124"/>
    </source>
</evidence>
<dbReference type="CDD" id="cd00112">
    <property type="entry name" value="LDLa"/>
    <property type="match status" value="3"/>
</dbReference>
<dbReference type="PROSITE" id="PS50068">
    <property type="entry name" value="LDLRA_2"/>
    <property type="match status" value="3"/>
</dbReference>
<evidence type="ECO:0000256" key="11">
    <source>
        <dbReference type="SAM" id="Phobius"/>
    </source>
</evidence>
<dbReference type="InterPro" id="IPR002172">
    <property type="entry name" value="LDrepeatLR_classA_rpt"/>
</dbReference>
<keyword evidence="5 11" id="KW-1133">Transmembrane helix</keyword>
<keyword evidence="7 9" id="KW-1015">Disulfide bond</keyword>
<name>A0A1I8NNM4_STOCA</name>
<dbReference type="InterPro" id="IPR036790">
    <property type="entry name" value="Frizzled_dom_sf"/>
</dbReference>
<dbReference type="OrthoDB" id="10020456at2759"/>